<protein>
    <submittedName>
        <fullName evidence="1">Uncharacterized protein</fullName>
    </submittedName>
</protein>
<dbReference type="PANTHER" id="PTHR34539:SF19">
    <property type="entry name" value="T6J4.11 PROTEIN"/>
    <property type="match status" value="1"/>
</dbReference>
<dbReference type="AlphaFoldDB" id="D8RKU4"/>
<sequence length="201" mass="21776">MEEKRARDGDGEDEDPRDCLKKLCRGLGIVEEEHHGLALDEEGNREVALEESSLAREELLSGVIKSLEEEINLSSGSSSPAPVEQQQEESCQEIFATSSRLSYLLEASDDELGIASPALSEADLSCSLSEQQIRANAVLDLLEGEVISLGFPEFEEEWIRRAVATMEMVMESSSVELDGSSTVAGIESPCQPLLVESSGSL</sequence>
<evidence type="ECO:0000313" key="1">
    <source>
        <dbReference type="EMBL" id="EFJ27298.1"/>
    </source>
</evidence>
<dbReference type="PANTHER" id="PTHR34539">
    <property type="entry name" value="T6J4.11 PROTEIN"/>
    <property type="match status" value="1"/>
</dbReference>
<dbReference type="HOGENOM" id="CLU_1362438_0_0_1"/>
<name>D8RKU4_SELML</name>
<accession>D8RKU4</accession>
<gene>
    <name evidence="1" type="ORF">SELMODRAFT_412340</name>
</gene>
<reference evidence="1 2" key="1">
    <citation type="journal article" date="2011" name="Science">
        <title>The Selaginella genome identifies genetic changes associated with the evolution of vascular plants.</title>
        <authorList>
            <person name="Banks J.A."/>
            <person name="Nishiyama T."/>
            <person name="Hasebe M."/>
            <person name="Bowman J.L."/>
            <person name="Gribskov M."/>
            <person name="dePamphilis C."/>
            <person name="Albert V.A."/>
            <person name="Aono N."/>
            <person name="Aoyama T."/>
            <person name="Ambrose B.A."/>
            <person name="Ashton N.W."/>
            <person name="Axtell M.J."/>
            <person name="Barker E."/>
            <person name="Barker M.S."/>
            <person name="Bennetzen J.L."/>
            <person name="Bonawitz N.D."/>
            <person name="Chapple C."/>
            <person name="Cheng C."/>
            <person name="Correa L.G."/>
            <person name="Dacre M."/>
            <person name="DeBarry J."/>
            <person name="Dreyer I."/>
            <person name="Elias M."/>
            <person name="Engstrom E.M."/>
            <person name="Estelle M."/>
            <person name="Feng L."/>
            <person name="Finet C."/>
            <person name="Floyd S.K."/>
            <person name="Frommer W.B."/>
            <person name="Fujita T."/>
            <person name="Gramzow L."/>
            <person name="Gutensohn M."/>
            <person name="Harholt J."/>
            <person name="Hattori M."/>
            <person name="Heyl A."/>
            <person name="Hirai T."/>
            <person name="Hiwatashi Y."/>
            <person name="Ishikawa M."/>
            <person name="Iwata M."/>
            <person name="Karol K.G."/>
            <person name="Koehler B."/>
            <person name="Kolukisaoglu U."/>
            <person name="Kubo M."/>
            <person name="Kurata T."/>
            <person name="Lalonde S."/>
            <person name="Li K."/>
            <person name="Li Y."/>
            <person name="Litt A."/>
            <person name="Lyons E."/>
            <person name="Manning G."/>
            <person name="Maruyama T."/>
            <person name="Michael T.P."/>
            <person name="Mikami K."/>
            <person name="Miyazaki S."/>
            <person name="Morinaga S."/>
            <person name="Murata T."/>
            <person name="Mueller-Roeber B."/>
            <person name="Nelson D.R."/>
            <person name="Obara M."/>
            <person name="Oguri Y."/>
            <person name="Olmstead R.G."/>
            <person name="Onodera N."/>
            <person name="Petersen B.L."/>
            <person name="Pils B."/>
            <person name="Prigge M."/>
            <person name="Rensing S.A."/>
            <person name="Riano-Pachon D.M."/>
            <person name="Roberts A.W."/>
            <person name="Sato Y."/>
            <person name="Scheller H.V."/>
            <person name="Schulz B."/>
            <person name="Schulz C."/>
            <person name="Shakirov E.V."/>
            <person name="Shibagaki N."/>
            <person name="Shinohara N."/>
            <person name="Shippen D.E."/>
            <person name="Soerensen I."/>
            <person name="Sotooka R."/>
            <person name="Sugimoto N."/>
            <person name="Sugita M."/>
            <person name="Sumikawa N."/>
            <person name="Tanurdzic M."/>
            <person name="Theissen G."/>
            <person name="Ulvskov P."/>
            <person name="Wakazuki S."/>
            <person name="Weng J.K."/>
            <person name="Willats W.W."/>
            <person name="Wipf D."/>
            <person name="Wolf P.G."/>
            <person name="Yang L."/>
            <person name="Zimmer A.D."/>
            <person name="Zhu Q."/>
            <person name="Mitros T."/>
            <person name="Hellsten U."/>
            <person name="Loque D."/>
            <person name="Otillar R."/>
            <person name="Salamov A."/>
            <person name="Schmutz J."/>
            <person name="Shapiro H."/>
            <person name="Lindquist E."/>
            <person name="Lucas S."/>
            <person name="Rokhsar D."/>
            <person name="Grigoriev I.V."/>
        </authorList>
    </citation>
    <scope>NUCLEOTIDE SEQUENCE [LARGE SCALE GENOMIC DNA]</scope>
</reference>
<dbReference type="KEGG" id="smo:SELMODRAFT_412340"/>
<dbReference type="Proteomes" id="UP000001514">
    <property type="component" value="Unassembled WGS sequence"/>
</dbReference>
<proteinExistence type="predicted"/>
<evidence type="ECO:0000313" key="2">
    <source>
        <dbReference type="Proteomes" id="UP000001514"/>
    </source>
</evidence>
<dbReference type="EMBL" id="GL377582">
    <property type="protein sequence ID" value="EFJ27298.1"/>
    <property type="molecule type" value="Genomic_DNA"/>
</dbReference>
<dbReference type="FunCoup" id="D8RKU4">
    <property type="interactions" value="1122"/>
</dbReference>
<keyword evidence="2" id="KW-1185">Reference proteome</keyword>
<dbReference type="InParanoid" id="D8RKU4"/>
<dbReference type="Gramene" id="EFJ27298">
    <property type="protein sequence ID" value="EFJ27298"/>
    <property type="gene ID" value="SELMODRAFT_412340"/>
</dbReference>
<organism evidence="2">
    <name type="scientific">Selaginella moellendorffii</name>
    <name type="common">Spikemoss</name>
    <dbReference type="NCBI Taxonomy" id="88036"/>
    <lineage>
        <taxon>Eukaryota</taxon>
        <taxon>Viridiplantae</taxon>
        <taxon>Streptophyta</taxon>
        <taxon>Embryophyta</taxon>
        <taxon>Tracheophyta</taxon>
        <taxon>Lycopodiopsida</taxon>
        <taxon>Selaginellales</taxon>
        <taxon>Selaginellaceae</taxon>
        <taxon>Selaginella</taxon>
    </lineage>
</organism>